<organism evidence="2 3">
    <name type="scientific">Tritrichomonas musculus</name>
    <dbReference type="NCBI Taxonomy" id="1915356"/>
    <lineage>
        <taxon>Eukaryota</taxon>
        <taxon>Metamonada</taxon>
        <taxon>Parabasalia</taxon>
        <taxon>Tritrichomonadida</taxon>
        <taxon>Tritrichomonadidae</taxon>
        <taxon>Tritrichomonas</taxon>
    </lineage>
</organism>
<evidence type="ECO:0000313" key="3">
    <source>
        <dbReference type="Proteomes" id="UP001470230"/>
    </source>
</evidence>
<name>A0ABR2JX15_9EUKA</name>
<gene>
    <name evidence="2" type="ORF">M9Y10_046067</name>
</gene>
<proteinExistence type="predicted"/>
<feature type="compositionally biased region" description="Basic and acidic residues" evidence="1">
    <location>
        <begin position="34"/>
        <end position="44"/>
    </location>
</feature>
<comment type="caution">
    <text evidence="2">The sequence shown here is derived from an EMBL/GenBank/DDBJ whole genome shotgun (WGS) entry which is preliminary data.</text>
</comment>
<feature type="region of interest" description="Disordered" evidence="1">
    <location>
        <begin position="103"/>
        <end position="138"/>
    </location>
</feature>
<reference evidence="2 3" key="1">
    <citation type="submission" date="2024-04" db="EMBL/GenBank/DDBJ databases">
        <title>Tritrichomonas musculus Genome.</title>
        <authorList>
            <person name="Alves-Ferreira E."/>
            <person name="Grigg M."/>
            <person name="Lorenzi H."/>
            <person name="Galac M."/>
        </authorList>
    </citation>
    <scope>NUCLEOTIDE SEQUENCE [LARGE SCALE GENOMIC DNA]</scope>
    <source>
        <strain evidence="2 3">EAF2021</strain>
    </source>
</reference>
<protein>
    <submittedName>
        <fullName evidence="2">Uncharacterized protein</fullName>
    </submittedName>
</protein>
<feature type="compositionally biased region" description="Basic and acidic residues" evidence="1">
    <location>
        <begin position="54"/>
        <end position="63"/>
    </location>
</feature>
<evidence type="ECO:0000256" key="1">
    <source>
        <dbReference type="SAM" id="MobiDB-lite"/>
    </source>
</evidence>
<evidence type="ECO:0000313" key="2">
    <source>
        <dbReference type="EMBL" id="KAK8883417.1"/>
    </source>
</evidence>
<dbReference type="EMBL" id="JAPFFF010000009">
    <property type="protein sequence ID" value="KAK8883417.1"/>
    <property type="molecule type" value="Genomic_DNA"/>
</dbReference>
<accession>A0ABR2JX15</accession>
<dbReference type="Proteomes" id="UP001470230">
    <property type="component" value="Unassembled WGS sequence"/>
</dbReference>
<keyword evidence="3" id="KW-1185">Reference proteome</keyword>
<feature type="region of interest" description="Disordered" evidence="1">
    <location>
        <begin position="23"/>
        <end position="68"/>
    </location>
</feature>
<sequence>MGCFASCFHQDVPNIEDRFPKLEIAEGSDSDSDSSLKARADMATEGKLTNLLNSKEKDPKKESVPLLEGPSLLAFQNLNLSNSSSSIDMEMDQLDNILKKNLENEKKEMPKEENEETSKTFESVKIDLNDIHSSDLGE</sequence>